<evidence type="ECO:0000313" key="2">
    <source>
        <dbReference type="EMBL" id="KAF0909302.1"/>
    </source>
</evidence>
<reference evidence="2 3" key="1">
    <citation type="submission" date="2019-11" db="EMBL/GenBank/DDBJ databases">
        <title>Whole genome sequence of Oryza granulata.</title>
        <authorList>
            <person name="Li W."/>
        </authorList>
    </citation>
    <scope>NUCLEOTIDE SEQUENCE [LARGE SCALE GENOMIC DNA]</scope>
    <source>
        <strain evidence="3">cv. Menghai</strain>
        <tissue evidence="2">Leaf</tissue>
    </source>
</reference>
<name>A0A6G1DAK1_9ORYZ</name>
<sequence>MAPGALSTVDRLLAHQLSPGPWLLLQAARARTRRFPPGRHRLGSLRPPTSVGGQQGPAVSARLYRLERATAPPAQSPWIPPPPAADPTARSYALRPLTRRPSPPRRAGRLRLLCLGRPSQLAPMTLTPPLAPSSPPSDGASGTGGVNLAAEVARAASSSWWKQSSDGELTQKQRGWLQVRGGGHMGNGKLVEEDAWAMTKLW</sequence>
<evidence type="ECO:0000256" key="1">
    <source>
        <dbReference type="SAM" id="MobiDB-lite"/>
    </source>
</evidence>
<proteinExistence type="predicted"/>
<keyword evidence="3" id="KW-1185">Reference proteome</keyword>
<dbReference type="Proteomes" id="UP000479710">
    <property type="component" value="Unassembled WGS sequence"/>
</dbReference>
<evidence type="ECO:0000313" key="3">
    <source>
        <dbReference type="Proteomes" id="UP000479710"/>
    </source>
</evidence>
<gene>
    <name evidence="2" type="ORF">E2562_034294</name>
</gene>
<feature type="region of interest" description="Disordered" evidence="1">
    <location>
        <begin position="36"/>
        <end position="56"/>
    </location>
</feature>
<organism evidence="2 3">
    <name type="scientific">Oryza meyeriana var. granulata</name>
    <dbReference type="NCBI Taxonomy" id="110450"/>
    <lineage>
        <taxon>Eukaryota</taxon>
        <taxon>Viridiplantae</taxon>
        <taxon>Streptophyta</taxon>
        <taxon>Embryophyta</taxon>
        <taxon>Tracheophyta</taxon>
        <taxon>Spermatophyta</taxon>
        <taxon>Magnoliopsida</taxon>
        <taxon>Liliopsida</taxon>
        <taxon>Poales</taxon>
        <taxon>Poaceae</taxon>
        <taxon>BOP clade</taxon>
        <taxon>Oryzoideae</taxon>
        <taxon>Oryzeae</taxon>
        <taxon>Oryzinae</taxon>
        <taxon>Oryza</taxon>
        <taxon>Oryza meyeriana</taxon>
    </lineage>
</organism>
<protein>
    <submittedName>
        <fullName evidence="2">Uncharacterized protein</fullName>
    </submittedName>
</protein>
<accession>A0A6G1DAK1</accession>
<feature type="region of interest" description="Disordered" evidence="1">
    <location>
        <begin position="121"/>
        <end position="145"/>
    </location>
</feature>
<dbReference type="EMBL" id="SPHZ02000007">
    <property type="protein sequence ID" value="KAF0909302.1"/>
    <property type="molecule type" value="Genomic_DNA"/>
</dbReference>
<comment type="caution">
    <text evidence="2">The sequence shown here is derived from an EMBL/GenBank/DDBJ whole genome shotgun (WGS) entry which is preliminary data.</text>
</comment>
<dbReference type="AlphaFoldDB" id="A0A6G1DAK1"/>